<organism evidence="2 3">
    <name type="scientific">Micromonospora vulcania</name>
    <dbReference type="NCBI Taxonomy" id="1441873"/>
    <lineage>
        <taxon>Bacteria</taxon>
        <taxon>Bacillati</taxon>
        <taxon>Actinomycetota</taxon>
        <taxon>Actinomycetes</taxon>
        <taxon>Micromonosporales</taxon>
        <taxon>Micromonosporaceae</taxon>
        <taxon>Micromonospora</taxon>
    </lineage>
</organism>
<comment type="caution">
    <text evidence="2">The sequence shown here is derived from an EMBL/GenBank/DDBJ whole genome shotgun (WGS) entry which is preliminary data.</text>
</comment>
<keyword evidence="2" id="KW-0328">Glycosyltransferase</keyword>
<reference evidence="3" key="1">
    <citation type="journal article" date="2019" name="Int. J. Syst. Evol. Microbiol.">
        <title>The Global Catalogue of Microorganisms (GCM) 10K type strain sequencing project: providing services to taxonomists for standard genome sequencing and annotation.</title>
        <authorList>
            <consortium name="The Broad Institute Genomics Platform"/>
            <consortium name="The Broad Institute Genome Sequencing Center for Infectious Disease"/>
            <person name="Wu L."/>
            <person name="Ma J."/>
        </authorList>
    </citation>
    <scope>NUCLEOTIDE SEQUENCE [LARGE SCALE GENOMIC DNA]</scope>
    <source>
        <strain evidence="3">CGMCC 4.7144</strain>
    </source>
</reference>
<proteinExistence type="predicted"/>
<dbReference type="Gene3D" id="3.40.50.2000">
    <property type="entry name" value="Glycogen Phosphorylase B"/>
    <property type="match status" value="2"/>
</dbReference>
<dbReference type="CDD" id="cd03801">
    <property type="entry name" value="GT4_PimA-like"/>
    <property type="match status" value="1"/>
</dbReference>
<gene>
    <name evidence="2" type="ORF">ACFQGL_05080</name>
</gene>
<evidence type="ECO:0000313" key="3">
    <source>
        <dbReference type="Proteomes" id="UP001596226"/>
    </source>
</evidence>
<dbReference type="PANTHER" id="PTHR12526">
    <property type="entry name" value="GLYCOSYLTRANSFERASE"/>
    <property type="match status" value="1"/>
</dbReference>
<keyword evidence="2" id="KW-0808">Transferase</keyword>
<dbReference type="EC" id="2.4.-.-" evidence="2"/>
<dbReference type="SUPFAM" id="SSF53756">
    <property type="entry name" value="UDP-Glycosyltransferase/glycogen phosphorylase"/>
    <property type="match status" value="1"/>
</dbReference>
<evidence type="ECO:0000256" key="1">
    <source>
        <dbReference type="SAM" id="MobiDB-lite"/>
    </source>
</evidence>
<feature type="region of interest" description="Disordered" evidence="1">
    <location>
        <begin position="158"/>
        <end position="179"/>
    </location>
</feature>
<dbReference type="GO" id="GO:0016757">
    <property type="term" value="F:glycosyltransferase activity"/>
    <property type="evidence" value="ECO:0007669"/>
    <property type="project" value="UniProtKB-KW"/>
</dbReference>
<keyword evidence="3" id="KW-1185">Reference proteome</keyword>
<dbReference type="Proteomes" id="UP001596226">
    <property type="component" value="Unassembled WGS sequence"/>
</dbReference>
<dbReference type="Pfam" id="PF13692">
    <property type="entry name" value="Glyco_trans_1_4"/>
    <property type="match status" value="1"/>
</dbReference>
<dbReference type="RefSeq" id="WP_377506114.1">
    <property type="nucleotide sequence ID" value="NZ_JBHSQS010000003.1"/>
</dbReference>
<sequence length="380" mass="40643">MTVTHVHWAALPTMGGIETHLESLVAALRSSGQEVDYRAGTRNARSAVFHPCLEPGGSCSATDLQDLVDLIASTDVLHLHNPQWHRPDVTDQVIDRLAAGGWSGTCVLDVHNLAERGTDTVALRRWSGLGAHIVAHSEFVASELRTEVPGATVTTLPLALPEQPPQDAGPAYPRSPRPTVLQPTRLSSWKGSDVSLTAVVELLEGGADLDFVQAGSQNPLWDPNIGDDLMRRVQPWRERGRVRFVHYEPPLSWTAIRSADLILHPTTGTGARGEPYSMSVAQAILADKPVVVTRSGNLPTLVAGYPAARVVPPGDVAALRDTIAEYLGGVWPTRDATTSPARTTLARFHGSAVRRHLDLYASLARAGAEAGAGAAMEVRG</sequence>
<evidence type="ECO:0000313" key="2">
    <source>
        <dbReference type="EMBL" id="MFC5922714.1"/>
    </source>
</evidence>
<dbReference type="EMBL" id="JBHSQS010000003">
    <property type="protein sequence ID" value="MFC5922714.1"/>
    <property type="molecule type" value="Genomic_DNA"/>
</dbReference>
<protein>
    <submittedName>
        <fullName evidence="2">Glycosyltransferase family 4 protein</fullName>
        <ecNumber evidence="2">2.4.-.-</ecNumber>
    </submittedName>
</protein>
<accession>A0ABW1GZ81</accession>
<name>A0ABW1GZ81_9ACTN</name>